<dbReference type="EMBL" id="CP034170">
    <property type="protein sequence ID" value="AZI58444.1"/>
    <property type="molecule type" value="Genomic_DNA"/>
</dbReference>
<sequence length="321" mass="34899">MSHVLTGVAPVAPTVFAEDGSFDPAGQKRVARYLIDAGSDAICLLANYSEQFSVTDSERDAIIDHTMEEVGAEVPIMVTTSHFSARIAVERSVDAQRRGASVVMLMPPFYGATMSVDDQSVFDYFSRVADSIDIDIMVQDSPLSTTKLSVELLTRLAREIPQIRYAKIEVPRTAEKLRALTVGAGDKLPGLFDGEESITLIPDLHAGVVGTMCSAVIPDRLGGIVRAFAAGNVEGATQEWEQILPLIHYENRQCGLLAAKQLLFEGGIITSPAVRAPIQPLQDWKVRELMALATKNDALILRWAKKGGRHPSIHPQPRGRA</sequence>
<dbReference type="Pfam" id="PF00701">
    <property type="entry name" value="DHDPS"/>
    <property type="match status" value="1"/>
</dbReference>
<accession>A0A3G8ZVE8</accession>
<dbReference type="RefSeq" id="WP_124799353.1">
    <property type="nucleotide sequence ID" value="NZ_CP034170.1"/>
</dbReference>
<dbReference type="KEGG" id="nak:EH165_10140"/>
<dbReference type="CDD" id="cd00408">
    <property type="entry name" value="DHDPS-like"/>
    <property type="match status" value="1"/>
</dbReference>
<dbReference type="Proteomes" id="UP000268084">
    <property type="component" value="Chromosome"/>
</dbReference>
<dbReference type="PANTHER" id="PTHR12128">
    <property type="entry name" value="DIHYDRODIPICOLINATE SYNTHASE"/>
    <property type="match status" value="1"/>
</dbReference>
<dbReference type="InterPro" id="IPR013785">
    <property type="entry name" value="Aldolase_TIM"/>
</dbReference>
<gene>
    <name evidence="5" type="ORF">EH165_10140</name>
</gene>
<dbReference type="PIRSF" id="PIRSF001365">
    <property type="entry name" value="DHDPS"/>
    <property type="match status" value="1"/>
</dbReference>
<evidence type="ECO:0000256" key="3">
    <source>
        <dbReference type="PIRNR" id="PIRNR001365"/>
    </source>
</evidence>
<dbReference type="AlphaFoldDB" id="A0A3G8ZVE8"/>
<proteinExistence type="inferred from homology"/>
<dbReference type="OrthoDB" id="9778880at2"/>
<dbReference type="PANTHER" id="PTHR12128:SF66">
    <property type="entry name" value="4-HYDROXY-2-OXOGLUTARATE ALDOLASE, MITOCHONDRIAL"/>
    <property type="match status" value="1"/>
</dbReference>
<keyword evidence="6" id="KW-1185">Reference proteome</keyword>
<evidence type="ECO:0000313" key="5">
    <source>
        <dbReference type="EMBL" id="AZI58444.1"/>
    </source>
</evidence>
<evidence type="ECO:0000256" key="2">
    <source>
        <dbReference type="ARBA" id="ARBA00023239"/>
    </source>
</evidence>
<keyword evidence="2 3" id="KW-0456">Lyase</keyword>
<comment type="similarity">
    <text evidence="1 3">Belongs to the DapA family.</text>
</comment>
<dbReference type="GO" id="GO:0008840">
    <property type="term" value="F:4-hydroxy-tetrahydrodipicolinate synthase activity"/>
    <property type="evidence" value="ECO:0007669"/>
    <property type="project" value="TreeGrafter"/>
</dbReference>
<reference evidence="5 6" key="1">
    <citation type="submission" date="2018-11" db="EMBL/GenBank/DDBJ databases">
        <authorList>
            <person name="Da X."/>
        </authorList>
    </citation>
    <scope>NUCLEOTIDE SEQUENCE [LARGE SCALE GENOMIC DNA]</scope>
    <source>
        <strain evidence="5 6">S14-144</strain>
    </source>
</reference>
<organism evidence="5 6">
    <name type="scientific">Nakamurella antarctica</name>
    <dbReference type="NCBI Taxonomy" id="1902245"/>
    <lineage>
        <taxon>Bacteria</taxon>
        <taxon>Bacillati</taxon>
        <taxon>Actinomycetota</taxon>
        <taxon>Actinomycetes</taxon>
        <taxon>Nakamurellales</taxon>
        <taxon>Nakamurellaceae</taxon>
        <taxon>Nakamurella</taxon>
    </lineage>
</organism>
<name>A0A3G8ZVE8_9ACTN</name>
<protein>
    <submittedName>
        <fullName evidence="5">Dihydrodipicolinate synthase family protein</fullName>
    </submittedName>
</protein>
<evidence type="ECO:0000256" key="4">
    <source>
        <dbReference type="PIRSR" id="PIRSR001365-2"/>
    </source>
</evidence>
<reference evidence="5 6" key="2">
    <citation type="submission" date="2018-12" db="EMBL/GenBank/DDBJ databases">
        <title>Nakamurella antarcticus sp. nov., isolated from Antarctica South Shetland Islands soil.</title>
        <authorList>
            <person name="Peng F."/>
        </authorList>
    </citation>
    <scope>NUCLEOTIDE SEQUENCE [LARGE SCALE GENOMIC DNA]</scope>
    <source>
        <strain evidence="5 6">S14-144</strain>
    </source>
</reference>
<evidence type="ECO:0000313" key="6">
    <source>
        <dbReference type="Proteomes" id="UP000268084"/>
    </source>
</evidence>
<dbReference type="Gene3D" id="3.20.20.70">
    <property type="entry name" value="Aldolase class I"/>
    <property type="match status" value="1"/>
</dbReference>
<dbReference type="SMART" id="SM01130">
    <property type="entry name" value="DHDPS"/>
    <property type="match status" value="1"/>
</dbReference>
<dbReference type="GO" id="GO:0005829">
    <property type="term" value="C:cytosol"/>
    <property type="evidence" value="ECO:0007669"/>
    <property type="project" value="TreeGrafter"/>
</dbReference>
<evidence type="ECO:0000256" key="1">
    <source>
        <dbReference type="ARBA" id="ARBA00007592"/>
    </source>
</evidence>
<dbReference type="InterPro" id="IPR002220">
    <property type="entry name" value="DapA-like"/>
</dbReference>
<feature type="binding site" evidence="4">
    <location>
        <position position="212"/>
    </location>
    <ligand>
        <name>pyruvate</name>
        <dbReference type="ChEBI" id="CHEBI:15361"/>
    </ligand>
</feature>
<dbReference type="SUPFAM" id="SSF51569">
    <property type="entry name" value="Aldolase"/>
    <property type="match status" value="1"/>
</dbReference>